<organism evidence="13 14">
    <name type="scientific">Aerophototrophica crusticola</name>
    <dbReference type="NCBI Taxonomy" id="1709002"/>
    <lineage>
        <taxon>Bacteria</taxon>
        <taxon>Pseudomonadati</taxon>
        <taxon>Pseudomonadota</taxon>
        <taxon>Alphaproteobacteria</taxon>
        <taxon>Rhodospirillales</taxon>
        <taxon>Rhodospirillaceae</taxon>
        <taxon>Aerophototrophica</taxon>
    </lineage>
</organism>
<dbReference type="Pfam" id="PF04552">
    <property type="entry name" value="Sigma54_DBD"/>
    <property type="match status" value="1"/>
</dbReference>
<dbReference type="Gene3D" id="1.10.10.60">
    <property type="entry name" value="Homeodomain-like"/>
    <property type="match status" value="1"/>
</dbReference>
<keyword evidence="8 9" id="KW-0804">Transcription</keyword>
<dbReference type="InterPro" id="IPR007046">
    <property type="entry name" value="RNA_pol_sigma_54_core-bd"/>
</dbReference>
<dbReference type="PROSITE" id="PS00717">
    <property type="entry name" value="SIGMA54_1"/>
    <property type="match status" value="1"/>
</dbReference>
<dbReference type="GO" id="GO:0001216">
    <property type="term" value="F:DNA-binding transcription activator activity"/>
    <property type="evidence" value="ECO:0007669"/>
    <property type="project" value="InterPro"/>
</dbReference>
<feature type="domain" description="RNA polymerase sigma factor 54 core-binding" evidence="12">
    <location>
        <begin position="146"/>
        <end position="333"/>
    </location>
</feature>
<dbReference type="NCBIfam" id="NF009118">
    <property type="entry name" value="PRK12469.1"/>
    <property type="match status" value="1"/>
</dbReference>
<evidence type="ECO:0000256" key="1">
    <source>
        <dbReference type="ARBA" id="ARBA00008798"/>
    </source>
</evidence>
<evidence type="ECO:0000256" key="4">
    <source>
        <dbReference type="ARBA" id="ARBA00022695"/>
    </source>
</evidence>
<comment type="function">
    <text evidence="9">Sigma factors are initiation factors that promote the attachment of RNA polymerase to specific initiation sites and are then released.</text>
</comment>
<dbReference type="InterPro" id="IPR007634">
    <property type="entry name" value="RNA_pol_sigma_54_DNA-bd"/>
</dbReference>
<dbReference type="GO" id="GO:0006352">
    <property type="term" value="P:DNA-templated transcription initiation"/>
    <property type="evidence" value="ECO:0007669"/>
    <property type="project" value="InterPro"/>
</dbReference>
<dbReference type="KEGG" id="acru:HHL28_01780"/>
<evidence type="ECO:0000313" key="14">
    <source>
        <dbReference type="Proteomes" id="UP000501891"/>
    </source>
</evidence>
<keyword evidence="2 9" id="KW-0240">DNA-directed RNA polymerase</keyword>
<dbReference type="Pfam" id="PF00309">
    <property type="entry name" value="Sigma54_AID"/>
    <property type="match status" value="1"/>
</dbReference>
<dbReference type="GO" id="GO:0003677">
    <property type="term" value="F:DNA binding"/>
    <property type="evidence" value="ECO:0007669"/>
    <property type="project" value="UniProtKB-KW"/>
</dbReference>
<dbReference type="Gene3D" id="1.10.10.1330">
    <property type="entry name" value="RNA polymerase sigma-54 factor, core-binding domain"/>
    <property type="match status" value="1"/>
</dbReference>
<keyword evidence="5 9" id="KW-0805">Transcription regulation</keyword>
<dbReference type="GO" id="GO:0016779">
    <property type="term" value="F:nucleotidyltransferase activity"/>
    <property type="evidence" value="ECO:0007669"/>
    <property type="project" value="UniProtKB-KW"/>
</dbReference>
<name>A0A858R3L8_9PROT</name>
<dbReference type="AlphaFoldDB" id="A0A858R3L8"/>
<dbReference type="PROSITE" id="PS50044">
    <property type="entry name" value="SIGMA54_3"/>
    <property type="match status" value="1"/>
</dbReference>
<dbReference type="InterPro" id="IPR000394">
    <property type="entry name" value="RNA_pol_sigma_54"/>
</dbReference>
<proteinExistence type="inferred from homology"/>
<dbReference type="GO" id="GO:0000428">
    <property type="term" value="C:DNA-directed RNA polymerase complex"/>
    <property type="evidence" value="ECO:0007669"/>
    <property type="project" value="UniProtKB-KW"/>
</dbReference>
<keyword evidence="3 9" id="KW-0808">Transferase</keyword>
<evidence type="ECO:0000256" key="8">
    <source>
        <dbReference type="ARBA" id="ARBA00023163"/>
    </source>
</evidence>
<feature type="domain" description="RNA polymerase sigma factor 54 DNA-binding" evidence="11">
    <location>
        <begin position="348"/>
        <end position="507"/>
    </location>
</feature>
<dbReference type="PANTHER" id="PTHR32248:SF4">
    <property type="entry name" value="RNA POLYMERASE SIGMA-54 FACTOR"/>
    <property type="match status" value="1"/>
</dbReference>
<dbReference type="NCBIfam" id="TIGR02395">
    <property type="entry name" value="rpoN_sigma"/>
    <property type="match status" value="1"/>
</dbReference>
<evidence type="ECO:0000256" key="10">
    <source>
        <dbReference type="SAM" id="MobiDB-lite"/>
    </source>
</evidence>
<dbReference type="PRINTS" id="PR00045">
    <property type="entry name" value="SIGMA54FCT"/>
</dbReference>
<dbReference type="Pfam" id="PF04963">
    <property type="entry name" value="Sigma54_CBD"/>
    <property type="match status" value="1"/>
</dbReference>
<reference evidence="13" key="1">
    <citation type="submission" date="2020-04" db="EMBL/GenBank/DDBJ databases">
        <title>A desert anoxygenic phototrophic bacterium fixes CO2 using RubisCO under aerobic conditions.</title>
        <authorList>
            <person name="Tang K."/>
        </authorList>
    </citation>
    <scope>NUCLEOTIDE SEQUENCE [LARGE SCALE GENOMIC DNA]</scope>
    <source>
        <strain evidence="13">MIMtkB3</strain>
    </source>
</reference>
<gene>
    <name evidence="13" type="primary">rpoN</name>
    <name evidence="13" type="ORF">HHL28_01780</name>
</gene>
<dbReference type="Proteomes" id="UP000501891">
    <property type="component" value="Chromosome"/>
</dbReference>
<keyword evidence="14" id="KW-1185">Reference proteome</keyword>
<evidence type="ECO:0000259" key="12">
    <source>
        <dbReference type="Pfam" id="PF04963"/>
    </source>
</evidence>
<keyword evidence="6 9" id="KW-0731">Sigma factor</keyword>
<protein>
    <recommendedName>
        <fullName evidence="9">RNA polymerase sigma-54 factor</fullName>
    </recommendedName>
</protein>
<dbReference type="InterPro" id="IPR038709">
    <property type="entry name" value="RpoN_core-bd_sf"/>
</dbReference>
<evidence type="ECO:0000313" key="13">
    <source>
        <dbReference type="EMBL" id="QJE72000.1"/>
    </source>
</evidence>
<keyword evidence="7 9" id="KW-0238">DNA-binding</keyword>
<dbReference type="PANTHER" id="PTHR32248">
    <property type="entry name" value="RNA POLYMERASE SIGMA-54 FACTOR"/>
    <property type="match status" value="1"/>
</dbReference>
<dbReference type="NCBIfam" id="NF004596">
    <property type="entry name" value="PRK05932.1-3"/>
    <property type="match status" value="1"/>
</dbReference>
<evidence type="ECO:0000259" key="11">
    <source>
        <dbReference type="Pfam" id="PF04552"/>
    </source>
</evidence>
<dbReference type="GO" id="GO:0016987">
    <property type="term" value="F:sigma factor activity"/>
    <property type="evidence" value="ECO:0007669"/>
    <property type="project" value="UniProtKB-KW"/>
</dbReference>
<evidence type="ECO:0000256" key="9">
    <source>
        <dbReference type="PIRNR" id="PIRNR000774"/>
    </source>
</evidence>
<evidence type="ECO:0000256" key="5">
    <source>
        <dbReference type="ARBA" id="ARBA00023015"/>
    </source>
</evidence>
<dbReference type="EMBL" id="CP051775">
    <property type="protein sequence ID" value="QJE72000.1"/>
    <property type="molecule type" value="Genomic_DNA"/>
</dbReference>
<comment type="similarity">
    <text evidence="1 9">Belongs to the sigma-54 factor family.</text>
</comment>
<dbReference type="PIRSF" id="PIRSF000774">
    <property type="entry name" value="RpoN"/>
    <property type="match status" value="1"/>
</dbReference>
<evidence type="ECO:0000256" key="6">
    <source>
        <dbReference type="ARBA" id="ARBA00023082"/>
    </source>
</evidence>
<dbReference type="PROSITE" id="PS00718">
    <property type="entry name" value="SIGMA54_2"/>
    <property type="match status" value="1"/>
</dbReference>
<accession>A0A858R3L8</accession>
<evidence type="ECO:0000256" key="7">
    <source>
        <dbReference type="ARBA" id="ARBA00023125"/>
    </source>
</evidence>
<keyword evidence="4 9" id="KW-0548">Nucleotidyltransferase</keyword>
<feature type="region of interest" description="Disordered" evidence="10">
    <location>
        <begin position="46"/>
        <end position="70"/>
    </location>
</feature>
<evidence type="ECO:0000256" key="3">
    <source>
        <dbReference type="ARBA" id="ARBA00022679"/>
    </source>
</evidence>
<evidence type="ECO:0000256" key="2">
    <source>
        <dbReference type="ARBA" id="ARBA00022478"/>
    </source>
</evidence>
<sequence>MALQQRLDIRQSQALVMTPQLQQAIKLLQLSNMELADYVERELEQNPLLERDDGDRWKDAAPDGVDREDPAPVAETRVRDTVDLATSDHIGAASDAPLDTDFENVYSSSSASEVGELTGSYADGGGEAFGTWSAHSGSFEDGESSFEATLSEKPNLRDHLAEQVMMDILDPLDRMVAFMLVDQLDPAGYFTGDVGEIADDLGCLPERVEAVLGRLQRFDPPGIFARSLKECLALQLREKDRLDPCMQALLDNLPLLAARNLNQLLKVCGVDAEDLSDMVAEIKALNPKPALAFDSEPVQTLVPDITMRANPGGGWVVELNTDTLPKVLVNQRYHAKVMTGAKGKADKDYIAECFQSASWLVKSLHQRANTILKVATEIVRQQDAFFLHGLQFLKPLILRDIAEAIGMHESTVSRVTTNKFIATPRGVFELKYFFTSSIAGADGQAAHSAEAVRYRIKALIDSEKPDDTLSDDKLVEILRGEGIDIARRTVAKYREGMKIPSSVQRRREKALGL</sequence>